<feature type="region of interest" description="Disordered" evidence="1">
    <location>
        <begin position="864"/>
        <end position="917"/>
    </location>
</feature>
<evidence type="ECO:0000313" key="4">
    <source>
        <dbReference type="Proteomes" id="UP000319731"/>
    </source>
</evidence>
<feature type="region of interest" description="Disordered" evidence="1">
    <location>
        <begin position="574"/>
        <end position="623"/>
    </location>
</feature>
<feature type="compositionally biased region" description="Basic and acidic residues" evidence="1">
    <location>
        <begin position="410"/>
        <end position="424"/>
    </location>
</feature>
<dbReference type="GO" id="GO:0070822">
    <property type="term" value="C:Sin3-type complex"/>
    <property type="evidence" value="ECO:0007669"/>
    <property type="project" value="TreeGrafter"/>
</dbReference>
<feature type="region of interest" description="Disordered" evidence="1">
    <location>
        <begin position="344"/>
        <end position="363"/>
    </location>
</feature>
<feature type="compositionally biased region" description="Gly residues" evidence="1">
    <location>
        <begin position="872"/>
        <end position="884"/>
    </location>
</feature>
<feature type="domain" description="STB6-like N-terminal" evidence="2">
    <location>
        <begin position="11"/>
        <end position="155"/>
    </location>
</feature>
<protein>
    <recommendedName>
        <fullName evidence="2">STB6-like N-terminal domain-containing protein</fullName>
    </recommendedName>
</protein>
<dbReference type="PANTHER" id="PTHR31011:SF2">
    <property type="entry name" value="PROTEIN STB2-RELATED"/>
    <property type="match status" value="1"/>
</dbReference>
<evidence type="ECO:0000259" key="2">
    <source>
        <dbReference type="Pfam" id="PF25995"/>
    </source>
</evidence>
<feature type="compositionally biased region" description="Pro residues" evidence="1">
    <location>
        <begin position="688"/>
        <end position="700"/>
    </location>
</feature>
<dbReference type="PANTHER" id="PTHR31011">
    <property type="entry name" value="PROTEIN STB2-RELATED"/>
    <property type="match status" value="1"/>
</dbReference>
<dbReference type="Proteomes" id="UP000319731">
    <property type="component" value="Unassembled WGS sequence"/>
</dbReference>
<sequence>MQTSPSNAGKRLLSAERASAANLSNNFKNQVSLIEPRASLAQYTLYVQLDWLTSRDHIAKTFLCYTGDPSQTVKVAILQFGPTAGDLGVVQRIFSEYERDGLQYGIVMKRTPLGIAVCGSVETFGSAAVQCVALPDGDFEANVENLYVNVNLRRFSCGERTILTCRPPTQVIADKFFQLYSIDPSATPINAAVITLARTVQRALFFLGMLKDERWLDGLVCDMTIRALQQFHHEMGQVDEYYVEEGRWCDPALLSAVLGAMARLRYKLNTGAGVNTRDPYLEPMAFRNQLEAFQRQHGLPLSGLLDEATRHRIDTLAAAKAAVQPPAFVAPVVDVLHKLEDITGLPTGLNRPQKPSHRRNLSLQDGGKDILAAAGNNEWDNDINQIVQYVYTGIPSKSSRKIEKVRKKEKQKEREERDRQHPAERPQTPGGLVASAILTSAVTDSPNSSTSMAASESTTQGTADTPVAKRWDNNSSKDPRRTETMSTMATTASSYSAGQHHKHAVNRGDTSSSLTTQTGISVVTDPISDGEENPSFSSKGAAALRAPAKMAVGVVRNARNAVKNVRSNTAKLLAGNNSGTEIGDNALADGGLGENNSSNSQPSNSSNSNSNVKHHHHRGPSPVKRLQHALADSATKLTMSEEVLHQIQALRPHRSARRPLRRTRSLDEINPAVIYAGEYVPEKDEPTIPIPPRPKPPALPARPSALPIAAPDLPMASPPESDTKPSRQRSVISVSSVREFRRIVTALRKKTDSLSNAVTNDLTPLHTEATTKFTSIESSLNSRVANLGLAQSAAKDVNKMIDRLTREKLESTRGGLEERKRKVAFGLSLLEDRHREAQGLALAFDKQVKSLELRLAQDDTVNVETANSSSSAGGGAGAGTGAGPGIKVIDFKPKRPGMEGVPTLTVSNMPAPSKLPS</sequence>
<feature type="compositionally biased region" description="Low complexity" evidence="1">
    <location>
        <begin position="595"/>
        <end position="611"/>
    </location>
</feature>
<dbReference type="InterPro" id="IPR038919">
    <property type="entry name" value="STB2/STB2"/>
</dbReference>
<feature type="compositionally biased region" description="Basic and acidic residues" evidence="1">
    <location>
        <begin position="467"/>
        <end position="483"/>
    </location>
</feature>
<feature type="region of interest" description="Disordered" evidence="1">
    <location>
        <begin position="684"/>
        <end position="732"/>
    </location>
</feature>
<dbReference type="EMBL" id="QEAO01000013">
    <property type="protein sequence ID" value="TPX34588.1"/>
    <property type="molecule type" value="Genomic_DNA"/>
</dbReference>
<accession>A0A507C5D8</accession>
<keyword evidence="4" id="KW-1185">Reference proteome</keyword>
<organism evidence="3 4">
    <name type="scientific">Synchytrium microbalum</name>
    <dbReference type="NCBI Taxonomy" id="1806994"/>
    <lineage>
        <taxon>Eukaryota</taxon>
        <taxon>Fungi</taxon>
        <taxon>Fungi incertae sedis</taxon>
        <taxon>Chytridiomycota</taxon>
        <taxon>Chytridiomycota incertae sedis</taxon>
        <taxon>Chytridiomycetes</taxon>
        <taxon>Synchytriales</taxon>
        <taxon>Synchytriaceae</taxon>
        <taxon>Synchytrium</taxon>
    </lineage>
</organism>
<feature type="region of interest" description="Disordered" evidence="1">
    <location>
        <begin position="398"/>
        <end position="515"/>
    </location>
</feature>
<feature type="compositionally biased region" description="Low complexity" evidence="1">
    <location>
        <begin position="484"/>
        <end position="497"/>
    </location>
</feature>
<dbReference type="RefSeq" id="XP_031025308.1">
    <property type="nucleotide sequence ID" value="XM_031168782.1"/>
</dbReference>
<dbReference type="AlphaFoldDB" id="A0A507C5D8"/>
<evidence type="ECO:0000313" key="3">
    <source>
        <dbReference type="EMBL" id="TPX34588.1"/>
    </source>
</evidence>
<dbReference type="InterPro" id="IPR059025">
    <property type="entry name" value="STB6_N"/>
</dbReference>
<dbReference type="GeneID" id="42004079"/>
<feature type="compositionally biased region" description="Polar residues" evidence="1">
    <location>
        <begin position="904"/>
        <end position="917"/>
    </location>
</feature>
<reference evidence="3 4" key="1">
    <citation type="journal article" date="2019" name="Sci. Rep.">
        <title>Comparative genomics of chytrid fungi reveal insights into the obligate biotrophic and pathogenic lifestyle of Synchytrium endobioticum.</title>
        <authorList>
            <person name="van de Vossenberg B.T.L.H."/>
            <person name="Warris S."/>
            <person name="Nguyen H.D.T."/>
            <person name="van Gent-Pelzer M.P.E."/>
            <person name="Joly D.L."/>
            <person name="van de Geest H.C."/>
            <person name="Bonants P.J.M."/>
            <person name="Smith D.S."/>
            <person name="Levesque C.A."/>
            <person name="van der Lee T.A.J."/>
        </authorList>
    </citation>
    <scope>NUCLEOTIDE SEQUENCE [LARGE SCALE GENOMIC DNA]</scope>
    <source>
        <strain evidence="3 4">JEL517</strain>
    </source>
</reference>
<feature type="compositionally biased region" description="Low complexity" evidence="1">
    <location>
        <begin position="445"/>
        <end position="459"/>
    </location>
</feature>
<comment type="caution">
    <text evidence="3">The sequence shown here is derived from an EMBL/GenBank/DDBJ whole genome shotgun (WGS) entry which is preliminary data.</text>
</comment>
<gene>
    <name evidence="3" type="ORF">SmJEL517_g02854</name>
</gene>
<dbReference type="Pfam" id="PF25995">
    <property type="entry name" value="STB6_N"/>
    <property type="match status" value="1"/>
</dbReference>
<feature type="compositionally biased region" description="Low complexity" evidence="1">
    <location>
        <begin position="701"/>
        <end position="711"/>
    </location>
</feature>
<name>A0A507C5D8_9FUNG</name>
<proteinExistence type="predicted"/>
<evidence type="ECO:0000256" key="1">
    <source>
        <dbReference type="SAM" id="MobiDB-lite"/>
    </source>
</evidence>
<dbReference type="OrthoDB" id="19806at2759"/>
<dbReference type="STRING" id="1806994.A0A507C5D8"/>